<name>A0ABX1TRM5_9GAMM</name>
<keyword evidence="2" id="KW-1185">Reference proteome</keyword>
<proteinExistence type="predicted"/>
<gene>
    <name evidence="1" type="ORF">E4P82_20280</name>
</gene>
<dbReference type="Proteomes" id="UP000760480">
    <property type="component" value="Unassembled WGS sequence"/>
</dbReference>
<evidence type="ECO:0008006" key="3">
    <source>
        <dbReference type="Google" id="ProtNLM"/>
    </source>
</evidence>
<evidence type="ECO:0000313" key="2">
    <source>
        <dbReference type="Proteomes" id="UP000760480"/>
    </source>
</evidence>
<evidence type="ECO:0000313" key="1">
    <source>
        <dbReference type="EMBL" id="NMQ21331.1"/>
    </source>
</evidence>
<sequence>MDIATVAAGVTTALVPALPFLVKAGEKGMETLGEKVGEGISATAQALWRKLWPAVKANPTATAAVEDVAAAPDDADFQAALRAQIKKIAGGRFIATCRVGASAGSGRPSPASGQLR</sequence>
<comment type="caution">
    <text evidence="1">The sequence shown here is derived from an EMBL/GenBank/DDBJ whole genome shotgun (WGS) entry which is preliminary data.</text>
</comment>
<accession>A0ABX1TRM5</accession>
<organism evidence="1 2">
    <name type="scientific">Candidatus Competibacter phosphatis</name>
    <dbReference type="NCBI Taxonomy" id="221280"/>
    <lineage>
        <taxon>Bacteria</taxon>
        <taxon>Pseudomonadati</taxon>
        <taxon>Pseudomonadota</taxon>
        <taxon>Gammaproteobacteria</taxon>
        <taxon>Candidatus Competibacteraceae</taxon>
        <taxon>Candidatus Competibacter</taxon>
    </lineage>
</organism>
<reference evidence="1 2" key="1">
    <citation type="submission" date="2019-03" db="EMBL/GenBank/DDBJ databases">
        <title>Metabolic reconstructions from genomes of highly enriched 'Candidatus Accumulibacter' and 'Candidatus Competibacter' bioreactor populations.</title>
        <authorList>
            <person name="Annavajhala M.K."/>
            <person name="Welles L."/>
            <person name="Abbas B."/>
            <person name="Sorokin D."/>
            <person name="Park H."/>
            <person name="Van Loosdrecht M."/>
            <person name="Chandran K."/>
        </authorList>
    </citation>
    <scope>NUCLEOTIDE SEQUENCE [LARGE SCALE GENOMIC DNA]</scope>
    <source>
        <strain evidence="1 2">SBR_G</strain>
    </source>
</reference>
<dbReference type="RefSeq" id="WP_169250602.1">
    <property type="nucleotide sequence ID" value="NZ_SPMZ01000088.1"/>
</dbReference>
<protein>
    <recommendedName>
        <fullName evidence="3">DUF937 domain-containing protein</fullName>
    </recommendedName>
</protein>
<dbReference type="EMBL" id="SPMZ01000088">
    <property type="protein sequence ID" value="NMQ21331.1"/>
    <property type="molecule type" value="Genomic_DNA"/>
</dbReference>